<dbReference type="Proteomes" id="UP000054653">
    <property type="component" value="Unassembled WGS sequence"/>
</dbReference>
<organism evidence="3 4">
    <name type="scientific">Trichinella britovi</name>
    <name type="common">Parasitic roundworm</name>
    <dbReference type="NCBI Taxonomy" id="45882"/>
    <lineage>
        <taxon>Eukaryota</taxon>
        <taxon>Metazoa</taxon>
        <taxon>Ecdysozoa</taxon>
        <taxon>Nematoda</taxon>
        <taxon>Enoplea</taxon>
        <taxon>Dorylaimia</taxon>
        <taxon>Trichinellida</taxon>
        <taxon>Trichinellidae</taxon>
        <taxon>Trichinella</taxon>
    </lineage>
</organism>
<evidence type="ECO:0000256" key="2">
    <source>
        <dbReference type="ARBA" id="ARBA00022801"/>
    </source>
</evidence>
<sequence length="183" mass="20530">LATNADSAAWIVHTVPGFPAAKTGYNWPLAENARGHLLICLTISESQINAIAASLLLVQPLIHYNDIPKTETAAMPYFNKLAEGKIPTLPPFTSRQTIRTQDGPAPVTVHIYSKSESSKYGEHELTVYCSFRTVFPKLFQAIAPLRAIFFKRSLKLLSKNNEFLNRLFIQIECSFKNNHTVRK</sequence>
<reference evidence="3 4" key="1">
    <citation type="submission" date="2015-01" db="EMBL/GenBank/DDBJ databases">
        <title>Evolution of Trichinella species and genotypes.</title>
        <authorList>
            <person name="Korhonen P.K."/>
            <person name="Edoardo P."/>
            <person name="Giuseppe L.R."/>
            <person name="Gasser R.B."/>
        </authorList>
    </citation>
    <scope>NUCLEOTIDE SEQUENCE [LARGE SCALE GENOMIC DNA]</scope>
    <source>
        <strain evidence="3">ISS120</strain>
    </source>
</reference>
<evidence type="ECO:0000313" key="3">
    <source>
        <dbReference type="EMBL" id="KRY43696.1"/>
    </source>
</evidence>
<dbReference type="AlphaFoldDB" id="A0A0V1C3D6"/>
<comment type="similarity">
    <text evidence="1">Belongs to the DNase II family.</text>
</comment>
<dbReference type="PANTHER" id="PTHR10858:SF23">
    <property type="entry name" value="DEOXYRIBONUCLEASE II"/>
    <property type="match status" value="1"/>
</dbReference>
<proteinExistence type="inferred from homology"/>
<feature type="non-terminal residue" evidence="3">
    <location>
        <position position="1"/>
    </location>
</feature>
<keyword evidence="4" id="KW-1185">Reference proteome</keyword>
<dbReference type="PANTHER" id="PTHR10858">
    <property type="entry name" value="DEOXYRIBONUCLEASE II"/>
    <property type="match status" value="1"/>
</dbReference>
<dbReference type="Pfam" id="PF03265">
    <property type="entry name" value="DNase_II"/>
    <property type="match status" value="1"/>
</dbReference>
<dbReference type="EMBL" id="JYDI01000960">
    <property type="protein sequence ID" value="KRY43696.1"/>
    <property type="molecule type" value="Genomic_DNA"/>
</dbReference>
<evidence type="ECO:0000256" key="1">
    <source>
        <dbReference type="ARBA" id="ARBA00007527"/>
    </source>
</evidence>
<evidence type="ECO:0000313" key="4">
    <source>
        <dbReference type="Proteomes" id="UP000054653"/>
    </source>
</evidence>
<accession>A0A0V1C3D6</accession>
<gene>
    <name evidence="3" type="ORF">T03_3282</name>
</gene>
<dbReference type="OMA" id="SPAWIVH"/>
<dbReference type="InterPro" id="IPR004947">
    <property type="entry name" value="DNase_II"/>
</dbReference>
<protein>
    <submittedName>
        <fullName evidence="3">Plancitoxin-1</fullName>
    </submittedName>
</protein>
<dbReference type="GO" id="GO:0004531">
    <property type="term" value="F:deoxyribonuclease II activity"/>
    <property type="evidence" value="ECO:0007669"/>
    <property type="project" value="InterPro"/>
</dbReference>
<comment type="caution">
    <text evidence="3">The sequence shown here is derived from an EMBL/GenBank/DDBJ whole genome shotgun (WGS) entry which is preliminary data.</text>
</comment>
<feature type="non-terminal residue" evidence="3">
    <location>
        <position position="183"/>
    </location>
</feature>
<dbReference type="GO" id="GO:0006309">
    <property type="term" value="P:apoptotic DNA fragmentation"/>
    <property type="evidence" value="ECO:0007669"/>
    <property type="project" value="TreeGrafter"/>
</dbReference>
<keyword evidence="2" id="KW-0378">Hydrolase</keyword>
<name>A0A0V1C3D6_TRIBR</name>